<evidence type="ECO:0000256" key="2">
    <source>
        <dbReference type="SAM" id="Phobius"/>
    </source>
</evidence>
<feature type="coiled-coil region" evidence="1">
    <location>
        <begin position="53"/>
        <end position="80"/>
    </location>
</feature>
<evidence type="ECO:0000313" key="4">
    <source>
        <dbReference type="Proteomes" id="UP001521137"/>
    </source>
</evidence>
<proteinExistence type="predicted"/>
<evidence type="ECO:0000313" key="3">
    <source>
        <dbReference type="EMBL" id="MCF2947375.1"/>
    </source>
</evidence>
<reference evidence="3 4" key="1">
    <citation type="submission" date="2022-01" db="EMBL/GenBank/DDBJ databases">
        <title>Paraglaciecola sp. G1-23.</title>
        <authorList>
            <person name="Jin M.S."/>
            <person name="Han D.M."/>
            <person name="Kim H.M."/>
            <person name="Jeon C.O."/>
        </authorList>
    </citation>
    <scope>NUCLEOTIDE SEQUENCE [LARGE SCALE GENOMIC DNA]</scope>
    <source>
        <strain evidence="3 4">G1-23</strain>
    </source>
</reference>
<name>A0ABS9D378_9ALTE</name>
<keyword evidence="2" id="KW-1133">Transmembrane helix</keyword>
<dbReference type="Proteomes" id="UP001521137">
    <property type="component" value="Unassembled WGS sequence"/>
</dbReference>
<protein>
    <submittedName>
        <fullName evidence="3">PilN domain-containing protein</fullName>
    </submittedName>
</protein>
<dbReference type="RefSeq" id="WP_235310904.1">
    <property type="nucleotide sequence ID" value="NZ_JAKGAS010000002.1"/>
</dbReference>
<keyword evidence="4" id="KW-1185">Reference proteome</keyword>
<sequence length="204" mass="23216">MKNQVNLYPTKLHPKLRLLSLPLVIVIWSTCLLAVILLNTYLSSKQQSLQDELNQLDKNNIQKTALISALKNELDNLKADPELIGQVAKKQQIAHLKKRVYQELIGQEKSKSTGFSDLMLDLAEHHQTDIWLTRVYLNEQNVTIEGATTKSSSIPIWVNNLSKSNYFKGQEFSATRIFRDETQQIRFVLTTGETTVSNGGVQYE</sequence>
<dbReference type="InterPro" id="IPR007813">
    <property type="entry name" value="PilN"/>
</dbReference>
<gene>
    <name evidence="3" type="ORF">L0668_04595</name>
</gene>
<dbReference type="Pfam" id="PF05137">
    <property type="entry name" value="PilN"/>
    <property type="match status" value="1"/>
</dbReference>
<dbReference type="EMBL" id="JAKGAS010000002">
    <property type="protein sequence ID" value="MCF2947375.1"/>
    <property type="molecule type" value="Genomic_DNA"/>
</dbReference>
<keyword evidence="1" id="KW-0175">Coiled coil</keyword>
<evidence type="ECO:0000256" key="1">
    <source>
        <dbReference type="SAM" id="Coils"/>
    </source>
</evidence>
<feature type="transmembrane region" description="Helical" evidence="2">
    <location>
        <begin position="21"/>
        <end position="42"/>
    </location>
</feature>
<organism evidence="3 4">
    <name type="scientific">Paraglaciecola algarum</name>
    <dbReference type="NCBI Taxonomy" id="3050085"/>
    <lineage>
        <taxon>Bacteria</taxon>
        <taxon>Pseudomonadati</taxon>
        <taxon>Pseudomonadota</taxon>
        <taxon>Gammaproteobacteria</taxon>
        <taxon>Alteromonadales</taxon>
        <taxon>Alteromonadaceae</taxon>
        <taxon>Paraglaciecola</taxon>
    </lineage>
</organism>
<accession>A0ABS9D378</accession>
<keyword evidence="2" id="KW-0472">Membrane</keyword>
<keyword evidence="2" id="KW-0812">Transmembrane</keyword>
<comment type="caution">
    <text evidence="3">The sequence shown here is derived from an EMBL/GenBank/DDBJ whole genome shotgun (WGS) entry which is preliminary data.</text>
</comment>